<name>A0A4C1WQ63_EUMVA</name>
<sequence length="129" mass="13791">MKVTSLGRISPRPVRSLEARDGPGTCLRRDEKKIADVRSANGGGKSARFAFVGTTQVRHALVSESFSGPLQLPVSAFSPFNQRVPPPLDPIYIPMQEADDALVIPLWLRVSMSAGNHVPSGGSNAKNAI</sequence>
<feature type="region of interest" description="Disordered" evidence="1">
    <location>
        <begin position="1"/>
        <end position="26"/>
    </location>
</feature>
<evidence type="ECO:0000313" key="3">
    <source>
        <dbReference type="Proteomes" id="UP000299102"/>
    </source>
</evidence>
<dbReference type="EMBL" id="BGZK01000603">
    <property type="protein sequence ID" value="GBP52469.1"/>
    <property type="molecule type" value="Genomic_DNA"/>
</dbReference>
<comment type="caution">
    <text evidence="2">The sequence shown here is derived from an EMBL/GenBank/DDBJ whole genome shotgun (WGS) entry which is preliminary data.</text>
</comment>
<accession>A0A4C1WQ63</accession>
<evidence type="ECO:0000256" key="1">
    <source>
        <dbReference type="SAM" id="MobiDB-lite"/>
    </source>
</evidence>
<gene>
    <name evidence="2" type="ORF">EVAR_39929_1</name>
</gene>
<organism evidence="2 3">
    <name type="scientific">Eumeta variegata</name>
    <name type="common">Bagworm moth</name>
    <name type="synonym">Eumeta japonica</name>
    <dbReference type="NCBI Taxonomy" id="151549"/>
    <lineage>
        <taxon>Eukaryota</taxon>
        <taxon>Metazoa</taxon>
        <taxon>Ecdysozoa</taxon>
        <taxon>Arthropoda</taxon>
        <taxon>Hexapoda</taxon>
        <taxon>Insecta</taxon>
        <taxon>Pterygota</taxon>
        <taxon>Neoptera</taxon>
        <taxon>Endopterygota</taxon>
        <taxon>Lepidoptera</taxon>
        <taxon>Glossata</taxon>
        <taxon>Ditrysia</taxon>
        <taxon>Tineoidea</taxon>
        <taxon>Psychidae</taxon>
        <taxon>Oiketicinae</taxon>
        <taxon>Eumeta</taxon>
    </lineage>
</organism>
<evidence type="ECO:0000313" key="2">
    <source>
        <dbReference type="EMBL" id="GBP52469.1"/>
    </source>
</evidence>
<feature type="compositionally biased region" description="Basic and acidic residues" evidence="1">
    <location>
        <begin position="15"/>
        <end position="26"/>
    </location>
</feature>
<proteinExistence type="predicted"/>
<keyword evidence="3" id="KW-1185">Reference proteome</keyword>
<reference evidence="2 3" key="1">
    <citation type="journal article" date="2019" name="Commun. Biol.">
        <title>The bagworm genome reveals a unique fibroin gene that provides high tensile strength.</title>
        <authorList>
            <person name="Kono N."/>
            <person name="Nakamura H."/>
            <person name="Ohtoshi R."/>
            <person name="Tomita M."/>
            <person name="Numata K."/>
            <person name="Arakawa K."/>
        </authorList>
    </citation>
    <scope>NUCLEOTIDE SEQUENCE [LARGE SCALE GENOMIC DNA]</scope>
</reference>
<dbReference type="AlphaFoldDB" id="A0A4C1WQ63"/>
<dbReference type="Proteomes" id="UP000299102">
    <property type="component" value="Unassembled WGS sequence"/>
</dbReference>
<protein>
    <submittedName>
        <fullName evidence="2">Uncharacterized protein</fullName>
    </submittedName>
</protein>